<organism evidence="3 4">
    <name type="scientific">Allostreptomyces psammosilenae</name>
    <dbReference type="NCBI Taxonomy" id="1892865"/>
    <lineage>
        <taxon>Bacteria</taxon>
        <taxon>Bacillati</taxon>
        <taxon>Actinomycetota</taxon>
        <taxon>Actinomycetes</taxon>
        <taxon>Kitasatosporales</taxon>
        <taxon>Streptomycetaceae</taxon>
        <taxon>Allostreptomyces</taxon>
    </lineage>
</organism>
<dbReference type="Proteomes" id="UP000567795">
    <property type="component" value="Unassembled WGS sequence"/>
</dbReference>
<dbReference type="CDD" id="cd03392">
    <property type="entry name" value="PAP2_like_2"/>
    <property type="match status" value="1"/>
</dbReference>
<dbReference type="InterPro" id="IPR036938">
    <property type="entry name" value="PAP2/HPO_sf"/>
</dbReference>
<feature type="transmembrane region" description="Helical" evidence="1">
    <location>
        <begin position="21"/>
        <end position="42"/>
    </location>
</feature>
<feature type="transmembrane region" description="Helical" evidence="1">
    <location>
        <begin position="106"/>
        <end position="124"/>
    </location>
</feature>
<dbReference type="GO" id="GO:0050380">
    <property type="term" value="F:undecaprenyl-diphosphatase activity"/>
    <property type="evidence" value="ECO:0007669"/>
    <property type="project" value="UniProtKB-EC"/>
</dbReference>
<keyword evidence="1" id="KW-0812">Transmembrane</keyword>
<dbReference type="AlphaFoldDB" id="A0A852ZRZ0"/>
<gene>
    <name evidence="3" type="ORF">FHU37_000567</name>
</gene>
<dbReference type="SUPFAM" id="SSF48317">
    <property type="entry name" value="Acid phosphatase/Vanadium-dependent haloperoxidase"/>
    <property type="match status" value="1"/>
</dbReference>
<dbReference type="InterPro" id="IPR000326">
    <property type="entry name" value="PAP2/HPO"/>
</dbReference>
<dbReference type="RefSeq" id="WP_179812645.1">
    <property type="nucleotide sequence ID" value="NZ_JACBZD010000001.1"/>
</dbReference>
<feature type="transmembrane region" description="Helical" evidence="1">
    <location>
        <begin position="80"/>
        <end position="99"/>
    </location>
</feature>
<dbReference type="EMBL" id="JACBZD010000001">
    <property type="protein sequence ID" value="NYI03624.1"/>
    <property type="molecule type" value="Genomic_DNA"/>
</dbReference>
<keyword evidence="3" id="KW-0378">Hydrolase</keyword>
<proteinExistence type="predicted"/>
<keyword evidence="1" id="KW-1133">Transmembrane helix</keyword>
<feature type="transmembrane region" description="Helical" evidence="1">
    <location>
        <begin position="176"/>
        <end position="198"/>
    </location>
</feature>
<name>A0A852ZRZ0_9ACTN</name>
<dbReference type="Gene3D" id="1.20.144.10">
    <property type="entry name" value="Phosphatidic acid phosphatase type 2/haloperoxidase"/>
    <property type="match status" value="1"/>
</dbReference>
<evidence type="ECO:0000313" key="4">
    <source>
        <dbReference type="Proteomes" id="UP000567795"/>
    </source>
</evidence>
<protein>
    <submittedName>
        <fullName evidence="3">Undecaprenyl-diphosphatase</fullName>
        <ecNumber evidence="3">3.6.1.27</ecNumber>
    </submittedName>
</protein>
<keyword evidence="4" id="KW-1185">Reference proteome</keyword>
<accession>A0A852ZRZ0</accession>
<evidence type="ECO:0000313" key="3">
    <source>
        <dbReference type="EMBL" id="NYI03624.1"/>
    </source>
</evidence>
<dbReference type="EC" id="3.6.1.27" evidence="3"/>
<dbReference type="PANTHER" id="PTHR14969">
    <property type="entry name" value="SPHINGOSINE-1-PHOSPHATE PHOSPHOHYDROLASE"/>
    <property type="match status" value="1"/>
</dbReference>
<dbReference type="PANTHER" id="PTHR14969:SF13">
    <property type="entry name" value="AT30094P"/>
    <property type="match status" value="1"/>
</dbReference>
<reference evidence="3 4" key="1">
    <citation type="submission" date="2020-07" db="EMBL/GenBank/DDBJ databases">
        <title>Sequencing the genomes of 1000 actinobacteria strains.</title>
        <authorList>
            <person name="Klenk H.-P."/>
        </authorList>
    </citation>
    <scope>NUCLEOTIDE SEQUENCE [LARGE SCALE GENOMIC DNA]</scope>
    <source>
        <strain evidence="3 4">DSM 42178</strain>
    </source>
</reference>
<dbReference type="SMART" id="SM00014">
    <property type="entry name" value="acidPPc"/>
    <property type="match status" value="1"/>
</dbReference>
<dbReference type="Pfam" id="PF01569">
    <property type="entry name" value="PAP2"/>
    <property type="match status" value="1"/>
</dbReference>
<evidence type="ECO:0000259" key="2">
    <source>
        <dbReference type="SMART" id="SM00014"/>
    </source>
</evidence>
<sequence length="256" mass="27303">MDFQADSARQVYPDGRLVRRAGVAVTVLTASTAVFVLLLLLVESRWRPLMRLDTGTATSLNRHAADAPDAVAVLEVLTSWVWDPVTLRIVLGGLALWLLWRGAWRVCAWVVATAGVSGPLGQGVKQLVGRARPELAEPVSHAPGLAFPSGHAMTAASSFGILLLVLLPLLKRVWRVVLWVLAVVSVVGVGFTRVALGVHWVSDVLGGWLLGIAVVAGMAVLFDRGRFADGRLGRPAREHERGGQGAVTAHHVIPAP</sequence>
<feature type="transmembrane region" description="Helical" evidence="1">
    <location>
        <begin position="204"/>
        <end position="222"/>
    </location>
</feature>
<comment type="caution">
    <text evidence="3">The sequence shown here is derived from an EMBL/GenBank/DDBJ whole genome shotgun (WGS) entry which is preliminary data.</text>
</comment>
<feature type="domain" description="Phosphatidic acid phosphatase type 2/haloperoxidase" evidence="2">
    <location>
        <begin position="104"/>
        <end position="219"/>
    </location>
</feature>
<keyword evidence="1" id="KW-0472">Membrane</keyword>
<evidence type="ECO:0000256" key="1">
    <source>
        <dbReference type="SAM" id="Phobius"/>
    </source>
</evidence>
<feature type="transmembrane region" description="Helical" evidence="1">
    <location>
        <begin position="144"/>
        <end position="169"/>
    </location>
</feature>